<dbReference type="PROSITE" id="PS00437">
    <property type="entry name" value="CATALASE_1"/>
    <property type="match status" value="1"/>
</dbReference>
<evidence type="ECO:0000256" key="10">
    <source>
        <dbReference type="RuleBase" id="RU000498"/>
    </source>
</evidence>
<reference evidence="13 14" key="1">
    <citation type="journal article" date="2015" name="Genome Announc.">
        <title>Expanding the biotechnology potential of lactobacilli through comparative genomics of 213 strains and associated genera.</title>
        <authorList>
            <person name="Sun Z."/>
            <person name="Harris H.M."/>
            <person name="McCann A."/>
            <person name="Guo C."/>
            <person name="Argimon S."/>
            <person name="Zhang W."/>
            <person name="Yang X."/>
            <person name="Jeffery I.B."/>
            <person name="Cooney J.C."/>
            <person name="Kagawa T.F."/>
            <person name="Liu W."/>
            <person name="Song Y."/>
            <person name="Salvetti E."/>
            <person name="Wrobel A."/>
            <person name="Rasinkangas P."/>
            <person name="Parkhill J."/>
            <person name="Rea M.C."/>
            <person name="O'Sullivan O."/>
            <person name="Ritari J."/>
            <person name="Douillard F.P."/>
            <person name="Paul Ross R."/>
            <person name="Yang R."/>
            <person name="Briner A.E."/>
            <person name="Felis G.E."/>
            <person name="de Vos W.M."/>
            <person name="Barrangou R."/>
            <person name="Klaenhammer T.R."/>
            <person name="Caufield P.W."/>
            <person name="Cui Y."/>
            <person name="Zhang H."/>
            <person name="O'Toole P.W."/>
        </authorList>
    </citation>
    <scope>NUCLEOTIDE SEQUENCE [LARGE SCALE GENOMIC DNA]</scope>
    <source>
        <strain evidence="13 14">DSM 20014</strain>
    </source>
</reference>
<evidence type="ECO:0000313" key="13">
    <source>
        <dbReference type="EMBL" id="KRN77299.1"/>
    </source>
</evidence>
<dbReference type="InterPro" id="IPR002226">
    <property type="entry name" value="Catalase_haem_BS"/>
</dbReference>
<dbReference type="PROSITE" id="PS51402">
    <property type="entry name" value="CATALASE_3"/>
    <property type="match status" value="1"/>
</dbReference>
<dbReference type="PANTHER" id="PTHR11465:SF9">
    <property type="entry name" value="CATALASE"/>
    <property type="match status" value="1"/>
</dbReference>
<evidence type="ECO:0000256" key="7">
    <source>
        <dbReference type="ARBA" id="ARBA00023324"/>
    </source>
</evidence>
<dbReference type="GO" id="GO:0042744">
    <property type="term" value="P:hydrogen peroxide catabolic process"/>
    <property type="evidence" value="ECO:0007669"/>
    <property type="project" value="UniProtKB-KW"/>
</dbReference>
<dbReference type="PRINTS" id="PR00067">
    <property type="entry name" value="CATALASE"/>
</dbReference>
<dbReference type="SUPFAM" id="SSF56634">
    <property type="entry name" value="Heme-dependent catalase-like"/>
    <property type="match status" value="1"/>
</dbReference>
<organism evidence="13 14">
    <name type="scientific">Weissella minor</name>
    <dbReference type="NCBI Taxonomy" id="1620"/>
    <lineage>
        <taxon>Bacteria</taxon>
        <taxon>Bacillati</taxon>
        <taxon>Bacillota</taxon>
        <taxon>Bacilli</taxon>
        <taxon>Lactobacillales</taxon>
        <taxon>Lactobacillaceae</taxon>
        <taxon>Weissella</taxon>
    </lineage>
</organism>
<dbReference type="EMBL" id="JQCD01000021">
    <property type="protein sequence ID" value="KRN77299.1"/>
    <property type="molecule type" value="Genomic_DNA"/>
</dbReference>
<dbReference type="STRING" id="1620.IV67_GL001654"/>
<comment type="cofactor">
    <cofactor evidence="9">
        <name>heme</name>
        <dbReference type="ChEBI" id="CHEBI:30413"/>
    </cofactor>
</comment>
<accession>A0A0R2JJ42</accession>
<keyword evidence="4 9" id="KW-0479">Metal-binding</keyword>
<name>A0A0R2JJ42_9LACO</name>
<evidence type="ECO:0000256" key="1">
    <source>
        <dbReference type="ARBA" id="ARBA00005329"/>
    </source>
</evidence>
<keyword evidence="14" id="KW-1185">Reference proteome</keyword>
<sequence>MMENTQEHLTTAQGAPVGDNQHSVTAGENGPVLIQDYQLLEKLAHFARERIPERVVHAKGAGAFGTFKLTHDMSAYTRADIFNEVGKETEMFARFSTVAGESGASDTDRDPRGFALKFYTNEGNYDLVGLSLPVFFIRDAKKFPDFIHTQKRDPRTHLHSDRAKWDFWSHSPESLHMVTMLFGDRGIPATYRNMNGFGNHTFMWVNADGERSWVKYHFKPKAGVKSLTADVATELSGKNPDSATADLYNAIDTGDYPTWTMYVQIIPFDEGWDYKQNIFDVTRTVSKKDYPLTEVGTMTLNRNPENYFTDVEEATFSPANLVPGIEPSPDKMLQGRLFSYADAQRYRVGANATQIPVNRPKTAVHDHQADGVMGLNEHTGSINYEPNSFDGIGEEADAKPVGYDVEGRIGQHVTYDDDFYTQPGDLYRLMSEDERERLVQNIAGSLGNVEEDEIKTREVTQFYKADPDYGRRVAAAIGLELDFDAIQ</sequence>
<dbReference type="GO" id="GO:0042542">
    <property type="term" value="P:response to hydrogen peroxide"/>
    <property type="evidence" value="ECO:0007669"/>
    <property type="project" value="TreeGrafter"/>
</dbReference>
<dbReference type="SMART" id="SM01060">
    <property type="entry name" value="Catalase"/>
    <property type="match status" value="1"/>
</dbReference>
<evidence type="ECO:0000256" key="3">
    <source>
        <dbReference type="ARBA" id="ARBA00022617"/>
    </source>
</evidence>
<dbReference type="PIRSF" id="PIRSF038928">
    <property type="entry name" value="Catalase_clade1-3"/>
    <property type="match status" value="1"/>
</dbReference>
<feature type="binding site" description="axial binding residue" evidence="9">
    <location>
        <position position="340"/>
    </location>
    <ligand>
        <name>heme</name>
        <dbReference type="ChEBI" id="CHEBI:30413"/>
    </ligand>
    <ligandPart>
        <name>Fe</name>
        <dbReference type="ChEBI" id="CHEBI:18248"/>
    </ligandPart>
</feature>
<feature type="domain" description="Catalase core" evidence="12">
    <location>
        <begin position="10"/>
        <end position="393"/>
    </location>
</feature>
<comment type="similarity">
    <text evidence="1 10">Belongs to the catalase family.</text>
</comment>
<evidence type="ECO:0000259" key="12">
    <source>
        <dbReference type="SMART" id="SM01060"/>
    </source>
</evidence>
<evidence type="ECO:0000313" key="14">
    <source>
        <dbReference type="Proteomes" id="UP000051673"/>
    </source>
</evidence>
<dbReference type="InterPro" id="IPR010582">
    <property type="entry name" value="Catalase_immune_responsive"/>
</dbReference>
<dbReference type="GO" id="GO:0005737">
    <property type="term" value="C:cytoplasm"/>
    <property type="evidence" value="ECO:0007669"/>
    <property type="project" value="TreeGrafter"/>
</dbReference>
<protein>
    <recommendedName>
        <fullName evidence="10">Catalase</fullName>
        <ecNumber evidence="10">1.11.1.6</ecNumber>
    </recommendedName>
</protein>
<evidence type="ECO:0000256" key="5">
    <source>
        <dbReference type="ARBA" id="ARBA00023002"/>
    </source>
</evidence>
<dbReference type="FunFam" id="2.40.180.10:FF:000001">
    <property type="entry name" value="Catalase"/>
    <property type="match status" value="1"/>
</dbReference>
<dbReference type="GO" id="GO:0020037">
    <property type="term" value="F:heme binding"/>
    <property type="evidence" value="ECO:0007669"/>
    <property type="project" value="InterPro"/>
</dbReference>
<dbReference type="InterPro" id="IPR024711">
    <property type="entry name" value="Catalase_clade1/3"/>
</dbReference>
<feature type="region of interest" description="Disordered" evidence="11">
    <location>
        <begin position="1"/>
        <end position="27"/>
    </location>
</feature>
<dbReference type="InterPro" id="IPR024708">
    <property type="entry name" value="Catalase_AS"/>
</dbReference>
<dbReference type="CDD" id="cd08156">
    <property type="entry name" value="catalase_clade_3"/>
    <property type="match status" value="1"/>
</dbReference>
<keyword evidence="2 10" id="KW-0575">Peroxidase</keyword>
<dbReference type="InterPro" id="IPR020835">
    <property type="entry name" value="Catalase_sf"/>
</dbReference>
<dbReference type="InterPro" id="IPR018028">
    <property type="entry name" value="Catalase"/>
</dbReference>
<evidence type="ECO:0000256" key="8">
    <source>
        <dbReference type="ARBA" id="ARBA00049254"/>
    </source>
</evidence>
<dbReference type="PANTHER" id="PTHR11465">
    <property type="entry name" value="CATALASE"/>
    <property type="match status" value="1"/>
</dbReference>
<dbReference type="GO" id="GO:0046872">
    <property type="term" value="F:metal ion binding"/>
    <property type="evidence" value="ECO:0007669"/>
    <property type="project" value="UniProtKB-KW"/>
</dbReference>
<comment type="catalytic activity">
    <reaction evidence="8 10">
        <text>2 H2O2 = O2 + 2 H2O</text>
        <dbReference type="Rhea" id="RHEA:20309"/>
        <dbReference type="ChEBI" id="CHEBI:15377"/>
        <dbReference type="ChEBI" id="CHEBI:15379"/>
        <dbReference type="ChEBI" id="CHEBI:16240"/>
        <dbReference type="EC" id="1.11.1.6"/>
    </reaction>
</comment>
<keyword evidence="6 9" id="KW-0408">Iron</keyword>
<dbReference type="AlphaFoldDB" id="A0A0R2JJ42"/>
<evidence type="ECO:0000256" key="11">
    <source>
        <dbReference type="SAM" id="MobiDB-lite"/>
    </source>
</evidence>
<comment type="caution">
    <text evidence="13">The sequence shown here is derived from an EMBL/GenBank/DDBJ whole genome shotgun (WGS) entry which is preliminary data.</text>
</comment>
<dbReference type="Pfam" id="PF00199">
    <property type="entry name" value="Catalase"/>
    <property type="match status" value="1"/>
</dbReference>
<evidence type="ECO:0000256" key="4">
    <source>
        <dbReference type="ARBA" id="ARBA00022723"/>
    </source>
</evidence>
<dbReference type="PROSITE" id="PS00438">
    <property type="entry name" value="CATALASE_2"/>
    <property type="match status" value="1"/>
</dbReference>
<dbReference type="Pfam" id="PF06628">
    <property type="entry name" value="Catalase-rel"/>
    <property type="match status" value="1"/>
</dbReference>
<dbReference type="GO" id="GO:0004096">
    <property type="term" value="F:catalase activity"/>
    <property type="evidence" value="ECO:0007669"/>
    <property type="project" value="UniProtKB-EC"/>
</dbReference>
<evidence type="ECO:0000256" key="6">
    <source>
        <dbReference type="ARBA" id="ARBA00023004"/>
    </source>
</evidence>
<dbReference type="InterPro" id="IPR011614">
    <property type="entry name" value="Catalase_core"/>
</dbReference>
<evidence type="ECO:0000256" key="2">
    <source>
        <dbReference type="ARBA" id="ARBA00022559"/>
    </source>
</evidence>
<keyword evidence="3 9" id="KW-0349">Heme</keyword>
<keyword evidence="5 10" id="KW-0560">Oxidoreductase</keyword>
<gene>
    <name evidence="13" type="ORF">IV67_GL001654</name>
</gene>
<dbReference type="Proteomes" id="UP000051673">
    <property type="component" value="Unassembled WGS sequence"/>
</dbReference>
<proteinExistence type="inferred from homology"/>
<dbReference type="Gene3D" id="2.40.180.10">
    <property type="entry name" value="Catalase core domain"/>
    <property type="match status" value="1"/>
</dbReference>
<keyword evidence="7 10" id="KW-0376">Hydrogen peroxide</keyword>
<evidence type="ECO:0000256" key="9">
    <source>
        <dbReference type="PIRSR" id="PIRSR038928-2"/>
    </source>
</evidence>
<dbReference type="InterPro" id="IPR040333">
    <property type="entry name" value="Catalase_3"/>
</dbReference>
<dbReference type="PATRIC" id="fig|1620.3.peg.1691"/>
<dbReference type="EC" id="1.11.1.6" evidence="10"/>